<proteinExistence type="predicted"/>
<dbReference type="STRING" id="4781.A0A0P1B2D0"/>
<evidence type="ECO:0000313" key="4">
    <source>
        <dbReference type="Proteomes" id="UP000054928"/>
    </source>
</evidence>
<evidence type="ECO:0000256" key="1">
    <source>
        <dbReference type="SAM" id="Coils"/>
    </source>
</evidence>
<keyword evidence="1" id="KW-0175">Coiled coil</keyword>
<evidence type="ECO:0000256" key="2">
    <source>
        <dbReference type="SAM" id="MobiDB-lite"/>
    </source>
</evidence>
<dbReference type="OMA" id="HGEMARM"/>
<feature type="compositionally biased region" description="Polar residues" evidence="2">
    <location>
        <begin position="211"/>
        <end position="227"/>
    </location>
</feature>
<dbReference type="Proteomes" id="UP000054928">
    <property type="component" value="Unassembled WGS sequence"/>
</dbReference>
<feature type="region of interest" description="Disordered" evidence="2">
    <location>
        <begin position="211"/>
        <end position="250"/>
    </location>
</feature>
<organism evidence="3 4">
    <name type="scientific">Plasmopara halstedii</name>
    <name type="common">Downy mildew of sunflower</name>
    <dbReference type="NCBI Taxonomy" id="4781"/>
    <lineage>
        <taxon>Eukaryota</taxon>
        <taxon>Sar</taxon>
        <taxon>Stramenopiles</taxon>
        <taxon>Oomycota</taxon>
        <taxon>Peronosporomycetes</taxon>
        <taxon>Peronosporales</taxon>
        <taxon>Peronosporaceae</taxon>
        <taxon>Plasmopara</taxon>
    </lineage>
</organism>
<dbReference type="AlphaFoldDB" id="A0A0P1B2D0"/>
<dbReference type="RefSeq" id="XP_024585226.1">
    <property type="nucleotide sequence ID" value="XM_024719981.1"/>
</dbReference>
<feature type="coiled-coil region" evidence="1">
    <location>
        <begin position="59"/>
        <end position="127"/>
    </location>
</feature>
<sequence length="650" mass="72596">MNDSKSSNNVELQETLQRLQREKGEADGMLRILTSKLHEVEEDNFDLRFSMSLFETETKYESEKKVSEMQKRLAALESNLAFMSEKLQNAERGKLRAIKEMEQLQQKHNIEAKRRDAEHRLMATRRRKHESLQIASQANRVSQNQSQFPQPGTKSSPVLAVEASVQTESRLGVENCKDGNLGLREENARLLSQLLTGTSRSLLTLLNGASTKNNGISEVNSDDQTQLPHEHHSISPSQFHNDSSSHSLDDSLQQSVYDDSFSQNVFSQFAGKATAQAQASMLSAAMKSNATQNALAIDQAQALYDVMGKMLAGDVSAIALVPVFINYLTAATPLSAVCSVLHVMYSLMHNSNRDYLSARIDNETVLSSNLLQLSTSEAASEQRQLRLTLMTALCEAVKNNLNEPTVVQAGLCVLCYWIDLGLAHRTPEFKHLLSSNLISSILMVPQNLYTHKAQAIRLFFQLLRDPESFVEVKNEAKKSLLFYRCAKMLVHSKNNILGDEAKSLRVLQHQIVQLLLLIVTSFPAEGIRFVLESTHGPPADGSKNQSIIYCLVQLLDRETFVARSTSATQELLSDQKRMILIRDSFALLGLLSHYVDVRRELGGDDQVHIFLSILYFLSTFNSDNGDNDNRSDSIVATARALITMVNFSTQ</sequence>
<dbReference type="EMBL" id="CCYD01003042">
    <property type="protein sequence ID" value="CEG48857.1"/>
    <property type="molecule type" value="Genomic_DNA"/>
</dbReference>
<reference evidence="4" key="1">
    <citation type="submission" date="2014-09" db="EMBL/GenBank/DDBJ databases">
        <authorList>
            <person name="Sharma Rahul"/>
            <person name="Thines Marco"/>
        </authorList>
    </citation>
    <scope>NUCLEOTIDE SEQUENCE [LARGE SCALE GENOMIC DNA]</scope>
</reference>
<protein>
    <submittedName>
        <fullName evidence="3">Uncharacterized protein</fullName>
    </submittedName>
</protein>
<feature type="coiled-coil region" evidence="1">
    <location>
        <begin position="2"/>
        <end position="29"/>
    </location>
</feature>
<evidence type="ECO:0000313" key="3">
    <source>
        <dbReference type="EMBL" id="CEG48857.1"/>
    </source>
</evidence>
<name>A0A0P1B2D0_PLAHL</name>
<dbReference type="OrthoDB" id="162773at2759"/>
<dbReference type="GeneID" id="36401709"/>
<feature type="compositionally biased region" description="Polar residues" evidence="2">
    <location>
        <begin position="138"/>
        <end position="156"/>
    </location>
</feature>
<accession>A0A0P1B2D0</accession>
<feature type="region of interest" description="Disordered" evidence="2">
    <location>
        <begin position="138"/>
        <end position="157"/>
    </location>
</feature>
<keyword evidence="4" id="KW-1185">Reference proteome</keyword>